<dbReference type="EMBL" id="JNAX01000015">
    <property type="protein sequence ID" value="KGG19279.1"/>
    <property type="molecule type" value="Genomic_DNA"/>
</dbReference>
<comment type="caution">
    <text evidence="1">The sequence shown here is derived from an EMBL/GenBank/DDBJ whole genome shotgun (WGS) entry which is preliminary data.</text>
</comment>
<dbReference type="AlphaFoldDB" id="A0A0A2C3P6"/>
<organism evidence="1 2">
    <name type="scientific">Prochlorococcus marinus str. PAC1</name>
    <dbReference type="NCBI Taxonomy" id="59924"/>
    <lineage>
        <taxon>Bacteria</taxon>
        <taxon>Bacillati</taxon>
        <taxon>Cyanobacteriota</taxon>
        <taxon>Cyanophyceae</taxon>
        <taxon>Synechococcales</taxon>
        <taxon>Prochlorococcaceae</taxon>
        <taxon>Prochlorococcus</taxon>
    </lineage>
</organism>
<protein>
    <submittedName>
        <fullName evidence="1">Uncharacterized protein</fullName>
    </submittedName>
</protein>
<dbReference type="Proteomes" id="UP000030392">
    <property type="component" value="Unassembled WGS sequence"/>
</dbReference>
<gene>
    <name evidence="1" type="ORF">EV03_1659</name>
</gene>
<proteinExistence type="predicted"/>
<sequence>MKSKGVKPSDWLREQAYYFLEENLPEELYAEAKKKDEAQWREVVQNRLTGRAISKIVRAIRA</sequence>
<evidence type="ECO:0000313" key="1">
    <source>
        <dbReference type="EMBL" id="KGG19279.1"/>
    </source>
</evidence>
<name>A0A0A2C3P6_PROMR</name>
<reference evidence="2" key="1">
    <citation type="journal article" date="2014" name="Sci. Data">
        <title>Genomes of diverse isolates of the marine cyanobacterium Prochlorococcus.</title>
        <authorList>
            <person name="Biller S."/>
            <person name="Berube P."/>
            <person name="Thompson J."/>
            <person name="Kelly L."/>
            <person name="Roggensack S."/>
            <person name="Awad L."/>
            <person name="Roache-Johnson K."/>
            <person name="Ding H."/>
            <person name="Giovannoni S.J."/>
            <person name="Moore L.R."/>
            <person name="Chisholm S.W."/>
        </authorList>
    </citation>
    <scope>NUCLEOTIDE SEQUENCE [LARGE SCALE GENOMIC DNA]</scope>
    <source>
        <strain evidence="2">PAC1</strain>
    </source>
</reference>
<evidence type="ECO:0000313" key="2">
    <source>
        <dbReference type="Proteomes" id="UP000030392"/>
    </source>
</evidence>
<accession>A0A0A2C3P6</accession>